<evidence type="ECO:0000313" key="9">
    <source>
        <dbReference type="EMBL" id="KAK1543631.1"/>
    </source>
</evidence>
<dbReference type="GeneID" id="85372444"/>
<feature type="chain" id="PRO_5047009960" description="phospholipase A2" evidence="7">
    <location>
        <begin position="19"/>
        <end position="1376"/>
    </location>
</feature>
<dbReference type="RefSeq" id="XP_060352751.1">
    <property type="nucleotide sequence ID" value="XM_060488545.1"/>
</dbReference>
<dbReference type="InterPro" id="IPR016035">
    <property type="entry name" value="Acyl_Trfase/lysoPLipase"/>
</dbReference>
<dbReference type="InterPro" id="IPR036770">
    <property type="entry name" value="Ankyrin_rpt-contain_sf"/>
</dbReference>
<dbReference type="PROSITE" id="PS50088">
    <property type="entry name" value="ANK_REPEAT"/>
    <property type="match status" value="1"/>
</dbReference>
<dbReference type="Gene3D" id="3.40.50.300">
    <property type="entry name" value="P-loop containing nucleotide triphosphate hydrolases"/>
    <property type="match status" value="1"/>
</dbReference>
<name>A0ABQ9SVT8_9PEZI</name>
<feature type="active site" description="Proton acceptor" evidence="6">
    <location>
        <position position="230"/>
    </location>
</feature>
<feature type="active site" description="Nucleophile" evidence="6">
    <location>
        <position position="75"/>
    </location>
</feature>
<dbReference type="Gene3D" id="3.40.1090.10">
    <property type="entry name" value="Cytosolic phospholipase A2 catalytic domain"/>
    <property type="match status" value="1"/>
</dbReference>
<feature type="short sequence motif" description="DGA/G" evidence="6">
    <location>
        <begin position="230"/>
        <end position="232"/>
    </location>
</feature>
<reference evidence="9 10" key="1">
    <citation type="submission" date="2016-10" db="EMBL/GenBank/DDBJ databases">
        <title>The genome sequence of Colletotrichum fioriniae PJ7.</title>
        <authorList>
            <person name="Baroncelli R."/>
        </authorList>
    </citation>
    <scope>NUCLEOTIDE SEQUENCE [LARGE SCALE GENOMIC DNA]</scope>
    <source>
        <strain evidence="9 10">IMI 384185</strain>
    </source>
</reference>
<dbReference type="PANTHER" id="PTHR10039:SF14">
    <property type="entry name" value="NACHT DOMAIN-CONTAINING PROTEIN"/>
    <property type="match status" value="1"/>
</dbReference>
<protein>
    <recommendedName>
        <fullName evidence="1">phospholipase A2</fullName>
        <ecNumber evidence="1">3.1.1.4</ecNumber>
    </recommendedName>
</protein>
<dbReference type="EMBL" id="MOPA01000003">
    <property type="protein sequence ID" value="KAK1543631.1"/>
    <property type="molecule type" value="Genomic_DNA"/>
</dbReference>
<dbReference type="Pfam" id="PF00023">
    <property type="entry name" value="Ank"/>
    <property type="match status" value="1"/>
</dbReference>
<keyword evidence="3 6" id="KW-0443">Lipid metabolism</keyword>
<feature type="repeat" description="ANK" evidence="5">
    <location>
        <begin position="1291"/>
        <end position="1323"/>
    </location>
</feature>
<sequence length="1376" mass="153750">MVVIIVLLLLLNLWCNRAKMDSERPVRLLSLDGGGIRGLSSILILKDLMRHVNQDRDPNSQLQPWQVFDLIGGTSTGGLTGVSHSIIAIMLGCLRMTVDECEEAYIRLAKTIFKPKRWKYNAFSRGVDFFSASERYDSSKLESVVKEIIKARTGSDKTPLSNFTEDGFGKVFVTTVQTDDNELLLLRSYETRQELDKHSKQFQLWEALRATSAATTYFKEYRRGNAGYLDGALKSNNPIFQVRQEARDQWPDREAFLISIGTGTKPSVPLRGNLIHLARTLTKLVTETEETWNRFRGSHKEMLKDSLLFRYSVPELGGVDLGNHKLMGMVRTNTERHLREAATEKYVTACAKKIIEIESGEYAKPHTGKASALRLEDLSDSEKNCLRSLHATSGDYESQRIGIERPVPGTCQWFLRHPKFADWVQSKSSSLLWVTANPGCGKSVLASFLVDALSQNEKQSIVCSFFFKAGVDSRRDSHQALCVLIHQLFVAAPELVNVAMEGYSSKDKLSFTKDLEALWAVFHTSASRLHDRKIICIVDALDECSDESRNRFISQLVGSFSASNSEKPAGNLKFLVTSRPWPSIESRFRNLLSIRLRGENESSSLSKDVERVVEHRVRELKMSSALSEDASTMVIKALTEGADRTFLWVSLVFDAIERLQSRKLSSIKKSLGSLPGNLDQLYESAWAAFADHEASQKLLGIILAANRPLKLEEVNIALSSGVKITSLEGLEQELEPDAEYTIKQLGGFFIRIIDFTVFLVHQTAREFLLGSRADAARKKGKARINLALAESDLGGSCVRLLALHGLPMRPSLPMSEVERLESNKAFMADLPSWIRGFYEYASMHWADHLGGNSLPKSQSSIGTIVKTICDSSKPFFRGWWYFYAERGFFHIGNHARTLHGYVGRHHAHYTTMRQDFVATRGLLEAGTSSVEQRDANDNDVLYKSCVDSYRPLCQLQWIFDRYNPAVLQVHKSLAAASKLGRMEVVNFLLATGMEIHPAVQGPPTRTWSLTQSAIHSTPVLKCLLARGLSVQREDIAYAARHGYAEALEILLLHNAGERDIQETLREALVQATEKGYPRCRAVVLKYLPDNAANELDPSVGFLFAAMRSDESAVKEILDQGGQNTKEALSHCCALSYITMAKIFLDSIVHTREILAEALLAFYDCQMGTDLKIYYLNIVKKTAGSGRKLYDGFRFVSSFNGSFEENVELLLLFSAKGVRLSRRRYVGAVALVIATDEKYSLWLLRSAEKLQDDPNLSVRDFLPIMCFWGKANLIQTVISGWAVADINKKSEAGLSLLMIATASGDLATVEVLLERGADPDEQCRLEATNSSMTDCELELIDLLYSVAKGLGRETLDGSPRSLARDMGYTSIVDLFST</sequence>
<dbReference type="PANTHER" id="PTHR10039">
    <property type="entry name" value="AMELOGENIN"/>
    <property type="match status" value="1"/>
</dbReference>
<evidence type="ECO:0000259" key="8">
    <source>
        <dbReference type="PROSITE" id="PS51635"/>
    </source>
</evidence>
<evidence type="ECO:0000256" key="7">
    <source>
        <dbReference type="SAM" id="SignalP"/>
    </source>
</evidence>
<evidence type="ECO:0000256" key="6">
    <source>
        <dbReference type="PROSITE-ProRule" id="PRU01161"/>
    </source>
</evidence>
<dbReference type="InterPro" id="IPR027417">
    <property type="entry name" value="P-loop_NTPase"/>
</dbReference>
<proteinExistence type="predicted"/>
<dbReference type="Pfam" id="PF01734">
    <property type="entry name" value="Patatin"/>
    <property type="match status" value="1"/>
</dbReference>
<dbReference type="SUPFAM" id="SSF52540">
    <property type="entry name" value="P-loop containing nucleoside triphosphate hydrolases"/>
    <property type="match status" value="1"/>
</dbReference>
<comment type="catalytic activity">
    <reaction evidence="4">
        <text>a 1,2-diacyl-sn-glycero-3-phosphocholine + H2O = a 1-acyl-sn-glycero-3-phosphocholine + a fatty acid + H(+)</text>
        <dbReference type="Rhea" id="RHEA:15801"/>
        <dbReference type="ChEBI" id="CHEBI:15377"/>
        <dbReference type="ChEBI" id="CHEBI:15378"/>
        <dbReference type="ChEBI" id="CHEBI:28868"/>
        <dbReference type="ChEBI" id="CHEBI:57643"/>
        <dbReference type="ChEBI" id="CHEBI:58168"/>
        <dbReference type="EC" id="3.1.1.4"/>
    </reaction>
    <physiologicalReaction direction="left-to-right" evidence="4">
        <dbReference type="Rhea" id="RHEA:15802"/>
    </physiologicalReaction>
</comment>
<dbReference type="SMART" id="SM00248">
    <property type="entry name" value="ANK"/>
    <property type="match status" value="2"/>
</dbReference>
<dbReference type="EC" id="3.1.1.4" evidence="1"/>
<keyword evidence="7" id="KW-0732">Signal</keyword>
<dbReference type="Gene3D" id="1.25.40.20">
    <property type="entry name" value="Ankyrin repeat-containing domain"/>
    <property type="match status" value="2"/>
</dbReference>
<feature type="short sequence motif" description="GXGXXG" evidence="6">
    <location>
        <begin position="33"/>
        <end position="38"/>
    </location>
</feature>
<dbReference type="Pfam" id="PF24883">
    <property type="entry name" value="NPHP3_N"/>
    <property type="match status" value="1"/>
</dbReference>
<feature type="short sequence motif" description="GXSXG" evidence="6">
    <location>
        <begin position="73"/>
        <end position="77"/>
    </location>
</feature>
<keyword evidence="6" id="KW-0378">Hydrolase</keyword>
<organism evidence="9 10">
    <name type="scientific">Colletotrichum paranaense</name>
    <dbReference type="NCBI Taxonomy" id="1914294"/>
    <lineage>
        <taxon>Eukaryota</taxon>
        <taxon>Fungi</taxon>
        <taxon>Dikarya</taxon>
        <taxon>Ascomycota</taxon>
        <taxon>Pezizomycotina</taxon>
        <taxon>Sordariomycetes</taxon>
        <taxon>Hypocreomycetidae</taxon>
        <taxon>Glomerellales</taxon>
        <taxon>Glomerellaceae</taxon>
        <taxon>Colletotrichum</taxon>
        <taxon>Colletotrichum acutatum species complex</taxon>
    </lineage>
</organism>
<dbReference type="InterPro" id="IPR002110">
    <property type="entry name" value="Ankyrin_rpt"/>
</dbReference>
<dbReference type="InterPro" id="IPR002641">
    <property type="entry name" value="PNPLA_dom"/>
</dbReference>
<accession>A0ABQ9SVT8</accession>
<feature type="signal peptide" evidence="7">
    <location>
        <begin position="1"/>
        <end position="18"/>
    </location>
</feature>
<keyword evidence="6" id="KW-0442">Lipid degradation</keyword>
<evidence type="ECO:0000256" key="1">
    <source>
        <dbReference type="ARBA" id="ARBA00013278"/>
    </source>
</evidence>
<keyword evidence="10" id="KW-1185">Reference proteome</keyword>
<dbReference type="PROSITE" id="PS50297">
    <property type="entry name" value="ANK_REP_REGION"/>
    <property type="match status" value="1"/>
</dbReference>
<dbReference type="SUPFAM" id="SSF52151">
    <property type="entry name" value="FabD/lysophospholipase-like"/>
    <property type="match status" value="1"/>
</dbReference>
<feature type="domain" description="PNPLA" evidence="8">
    <location>
        <begin position="29"/>
        <end position="243"/>
    </location>
</feature>
<dbReference type="PROSITE" id="PS51635">
    <property type="entry name" value="PNPLA"/>
    <property type="match status" value="1"/>
</dbReference>
<keyword evidence="2" id="KW-0677">Repeat</keyword>
<gene>
    <name evidence="9" type="ORF">CPAR01_04264</name>
</gene>
<comment type="caution">
    <text evidence="9">The sequence shown here is derived from an EMBL/GenBank/DDBJ whole genome shotgun (WGS) entry which is preliminary data.</text>
</comment>
<evidence type="ECO:0000313" key="10">
    <source>
        <dbReference type="Proteomes" id="UP001241169"/>
    </source>
</evidence>
<evidence type="ECO:0000256" key="5">
    <source>
        <dbReference type="PROSITE-ProRule" id="PRU00023"/>
    </source>
</evidence>
<dbReference type="InterPro" id="IPR056884">
    <property type="entry name" value="NPHP3-like_N"/>
</dbReference>
<evidence type="ECO:0000256" key="4">
    <source>
        <dbReference type="ARBA" id="ARBA00023422"/>
    </source>
</evidence>
<keyword evidence="5" id="KW-0040">ANK repeat</keyword>
<evidence type="ECO:0000256" key="3">
    <source>
        <dbReference type="ARBA" id="ARBA00023098"/>
    </source>
</evidence>
<dbReference type="Proteomes" id="UP001241169">
    <property type="component" value="Unassembled WGS sequence"/>
</dbReference>
<evidence type="ECO:0000256" key="2">
    <source>
        <dbReference type="ARBA" id="ARBA00022737"/>
    </source>
</evidence>
<dbReference type="SUPFAM" id="SSF48403">
    <property type="entry name" value="Ankyrin repeat"/>
    <property type="match status" value="1"/>
</dbReference>